<dbReference type="Proteomes" id="UP000467841">
    <property type="component" value="Unassembled WGS sequence"/>
</dbReference>
<evidence type="ECO:0000256" key="5">
    <source>
        <dbReference type="ARBA" id="ARBA00022679"/>
    </source>
</evidence>
<feature type="domain" description="RING-type" evidence="13">
    <location>
        <begin position="53"/>
        <end position="88"/>
    </location>
</feature>
<evidence type="ECO:0000256" key="9">
    <source>
        <dbReference type="ARBA" id="ARBA00022833"/>
    </source>
</evidence>
<reference evidence="15" key="1">
    <citation type="submission" date="2020-01" db="EMBL/GenBank/DDBJ databases">
        <authorList>
            <person name="Mishra B."/>
        </authorList>
    </citation>
    <scope>NUCLEOTIDE SEQUENCE [LARGE SCALE GENOMIC DNA]</scope>
</reference>
<sequence length="314" mass="35358">MVRASISKASGEVSGPSTILSQKRQRSDDKRKGVCTEDSILSTTLLDLNILDCPICFEALKIPIFQCDNGHIACSSCCPKLKNKCPSCALPVGHIRNRVMETVLESIVVLCRNTIRGCNKKFSYGKESNHEKECVFSSSCSCPVRDCNYTGWYRGIYYHGLFSHDHTKIDYGFSFTVQMNISDKMIIKREETETLLFVVQCFKEPNGVYVTVSCIAPSVPEMAQFSYELSYTTADGYTLNFKSPEVKRVLKVSFETPQENFMLIPNTLLRDVNKVLEVSSQILKDKFMFVLHCLLRGKLLEMKIGIGLKVRSGS</sequence>
<dbReference type="PROSITE" id="PS51081">
    <property type="entry name" value="ZF_SIAH"/>
    <property type="match status" value="1"/>
</dbReference>
<dbReference type="InterPro" id="IPR049548">
    <property type="entry name" value="Sina-like_RING"/>
</dbReference>
<dbReference type="AlphaFoldDB" id="A0A6D2KME4"/>
<feature type="domain" description="SIAH-type" evidence="14">
    <location>
        <begin position="106"/>
        <end position="165"/>
    </location>
</feature>
<dbReference type="Pfam" id="PF21362">
    <property type="entry name" value="Sina_RING"/>
    <property type="match status" value="1"/>
</dbReference>
<dbReference type="Gene3D" id="3.30.40.10">
    <property type="entry name" value="Zinc/RING finger domain, C3HC4 (zinc finger)"/>
    <property type="match status" value="1"/>
</dbReference>
<evidence type="ECO:0000256" key="10">
    <source>
        <dbReference type="ARBA" id="ARBA00024004"/>
    </source>
</evidence>
<dbReference type="PANTHER" id="PTHR46632">
    <property type="entry name" value="E3 UBIQUITIN-PROTEIN LIGASE SINA-LIKE 4"/>
    <property type="match status" value="1"/>
</dbReference>
<evidence type="ECO:0000313" key="16">
    <source>
        <dbReference type="Proteomes" id="UP000467841"/>
    </source>
</evidence>
<dbReference type="CDD" id="cd16571">
    <property type="entry name" value="RING-HC_SIAHs"/>
    <property type="match status" value="1"/>
</dbReference>
<feature type="region of interest" description="Disordered" evidence="12">
    <location>
        <begin position="1"/>
        <end position="25"/>
    </location>
</feature>
<dbReference type="InterPro" id="IPR013010">
    <property type="entry name" value="Znf_SIAH"/>
</dbReference>
<accession>A0A6D2KME4</accession>
<evidence type="ECO:0000259" key="14">
    <source>
        <dbReference type="PROSITE" id="PS51081"/>
    </source>
</evidence>
<dbReference type="Pfam" id="PF21361">
    <property type="entry name" value="Sina_ZnF"/>
    <property type="match status" value="1"/>
</dbReference>
<dbReference type="InterPro" id="IPR001841">
    <property type="entry name" value="Znf_RING"/>
</dbReference>
<dbReference type="SUPFAM" id="SSF49599">
    <property type="entry name" value="TRAF domain-like"/>
    <property type="match status" value="1"/>
</dbReference>
<dbReference type="InterPro" id="IPR013083">
    <property type="entry name" value="Znf_RING/FYVE/PHD"/>
</dbReference>
<dbReference type="InterPro" id="IPR044286">
    <property type="entry name" value="SINL_plant"/>
</dbReference>
<comment type="pathway">
    <text evidence="2">Protein modification; protein ubiquitination.</text>
</comment>
<keyword evidence="6" id="KW-0479">Metal-binding</keyword>
<keyword evidence="7 11" id="KW-0863">Zinc-finger</keyword>
<keyword evidence="9" id="KW-0862">Zinc</keyword>
<dbReference type="GO" id="GO:0016567">
    <property type="term" value="P:protein ubiquitination"/>
    <property type="evidence" value="ECO:0007669"/>
    <property type="project" value="UniProtKB-UniPathway"/>
</dbReference>
<gene>
    <name evidence="15" type="ORF">MERR_LOCUS42907</name>
</gene>
<evidence type="ECO:0000256" key="12">
    <source>
        <dbReference type="SAM" id="MobiDB-lite"/>
    </source>
</evidence>
<organism evidence="15 16">
    <name type="scientific">Microthlaspi erraticum</name>
    <dbReference type="NCBI Taxonomy" id="1685480"/>
    <lineage>
        <taxon>Eukaryota</taxon>
        <taxon>Viridiplantae</taxon>
        <taxon>Streptophyta</taxon>
        <taxon>Embryophyta</taxon>
        <taxon>Tracheophyta</taxon>
        <taxon>Spermatophyta</taxon>
        <taxon>Magnoliopsida</taxon>
        <taxon>eudicotyledons</taxon>
        <taxon>Gunneridae</taxon>
        <taxon>Pentapetalae</taxon>
        <taxon>rosids</taxon>
        <taxon>malvids</taxon>
        <taxon>Brassicales</taxon>
        <taxon>Brassicaceae</taxon>
        <taxon>Coluteocarpeae</taxon>
        <taxon>Microthlaspi</taxon>
    </lineage>
</organism>
<evidence type="ECO:0000256" key="4">
    <source>
        <dbReference type="ARBA" id="ARBA00012483"/>
    </source>
</evidence>
<dbReference type="PANTHER" id="PTHR46632:SF3">
    <property type="entry name" value="E3 UBIQUITIN-PROTEIN LIGASE SINA-LIKE 7-RELATED"/>
    <property type="match status" value="1"/>
</dbReference>
<comment type="function">
    <text evidence="10">E3 ubiquitin-protein ligase that mediates ubiquitination and subsequent proteasomal degradation of target proteins. E3 ubiquitin ligases accept ubiquitin from an E2 ubiquitin-conjugating enzyme in the form of a thioester and then directly transfers the ubiquitin to targeted substrates. It probably triggers the ubiquitin-mediated degradation of different substrates.</text>
</comment>
<dbReference type="EMBL" id="CACVBM020001607">
    <property type="protein sequence ID" value="CAA7055671.1"/>
    <property type="molecule type" value="Genomic_DNA"/>
</dbReference>
<comment type="caution">
    <text evidence="15">The sequence shown here is derived from an EMBL/GenBank/DDBJ whole genome shotgun (WGS) entry which is preliminary data.</text>
</comment>
<dbReference type="SUPFAM" id="SSF57850">
    <property type="entry name" value="RING/U-box"/>
    <property type="match status" value="1"/>
</dbReference>
<proteinExistence type="inferred from homology"/>
<dbReference type="GO" id="GO:0061630">
    <property type="term" value="F:ubiquitin protein ligase activity"/>
    <property type="evidence" value="ECO:0007669"/>
    <property type="project" value="UniProtKB-EC"/>
</dbReference>
<comment type="catalytic activity">
    <reaction evidence="1">
        <text>S-ubiquitinyl-[E2 ubiquitin-conjugating enzyme]-L-cysteine + [acceptor protein]-L-lysine = [E2 ubiquitin-conjugating enzyme]-L-cysteine + N(6)-ubiquitinyl-[acceptor protein]-L-lysine.</text>
        <dbReference type="EC" id="2.3.2.27"/>
    </reaction>
</comment>
<dbReference type="OrthoDB" id="4788989at2759"/>
<evidence type="ECO:0000256" key="7">
    <source>
        <dbReference type="ARBA" id="ARBA00022771"/>
    </source>
</evidence>
<keyword evidence="16" id="KW-1185">Reference proteome</keyword>
<evidence type="ECO:0000256" key="3">
    <source>
        <dbReference type="ARBA" id="ARBA00009119"/>
    </source>
</evidence>
<keyword evidence="8" id="KW-0833">Ubl conjugation pathway</keyword>
<evidence type="ECO:0000256" key="1">
    <source>
        <dbReference type="ARBA" id="ARBA00000900"/>
    </source>
</evidence>
<dbReference type="GO" id="GO:0008270">
    <property type="term" value="F:zinc ion binding"/>
    <property type="evidence" value="ECO:0007669"/>
    <property type="project" value="UniProtKB-KW"/>
</dbReference>
<evidence type="ECO:0000259" key="13">
    <source>
        <dbReference type="PROSITE" id="PS50089"/>
    </source>
</evidence>
<name>A0A6D2KME4_9BRAS</name>
<evidence type="ECO:0000313" key="15">
    <source>
        <dbReference type="EMBL" id="CAA7055671.1"/>
    </source>
</evidence>
<dbReference type="UniPathway" id="UPA00143"/>
<dbReference type="PROSITE" id="PS50089">
    <property type="entry name" value="ZF_RING_2"/>
    <property type="match status" value="1"/>
</dbReference>
<comment type="similarity">
    <text evidence="3">Belongs to the SINA (Seven in absentia) family.</text>
</comment>
<protein>
    <recommendedName>
        <fullName evidence="4">RING-type E3 ubiquitin transferase</fullName>
        <ecNumber evidence="4">2.3.2.27</ecNumber>
    </recommendedName>
</protein>
<evidence type="ECO:0000256" key="11">
    <source>
        <dbReference type="PROSITE-ProRule" id="PRU00455"/>
    </source>
</evidence>
<dbReference type="EC" id="2.3.2.27" evidence="4"/>
<keyword evidence="5" id="KW-0808">Transferase</keyword>
<evidence type="ECO:0000256" key="6">
    <source>
        <dbReference type="ARBA" id="ARBA00022723"/>
    </source>
</evidence>
<evidence type="ECO:0000256" key="2">
    <source>
        <dbReference type="ARBA" id="ARBA00004906"/>
    </source>
</evidence>
<evidence type="ECO:0000256" key="8">
    <source>
        <dbReference type="ARBA" id="ARBA00022786"/>
    </source>
</evidence>